<keyword evidence="1" id="KW-1133">Transmembrane helix</keyword>
<feature type="transmembrane region" description="Helical" evidence="1">
    <location>
        <begin position="33"/>
        <end position="55"/>
    </location>
</feature>
<dbReference type="EMBL" id="CP021330">
    <property type="protein sequence ID" value="AVX02699.1"/>
    <property type="molecule type" value="Genomic_DNA"/>
</dbReference>
<dbReference type="AlphaFoldDB" id="A0A2R4MA10"/>
<protein>
    <submittedName>
        <fullName evidence="2">Uncharacterized protein</fullName>
    </submittedName>
</protein>
<dbReference type="RefSeq" id="WP_027835698.1">
    <property type="nucleotide sequence ID" value="NZ_CP021330.1"/>
</dbReference>
<gene>
    <name evidence="2" type="ORF">MXMO3_00151</name>
</gene>
<keyword evidence="3" id="KW-1185">Reference proteome</keyword>
<dbReference type="Proteomes" id="UP000258927">
    <property type="component" value="Chromosome"/>
</dbReference>
<evidence type="ECO:0000256" key="1">
    <source>
        <dbReference type="SAM" id="Phobius"/>
    </source>
</evidence>
<name>A0A2R4MA10_9HYPH</name>
<keyword evidence="1" id="KW-0812">Transmembrane</keyword>
<keyword evidence="1" id="KW-0472">Membrane</keyword>
<sequence>MNKLIGMLWIISGSAIAGALVIAVLVTQMVPNMGLGIAAAAILGYVLAIPFSYYLSKKIK</sequence>
<feature type="transmembrane region" description="Helical" evidence="1">
    <location>
        <begin position="7"/>
        <end position="27"/>
    </location>
</feature>
<accession>A0A2R4MA10</accession>
<dbReference type="KEGG" id="mmyr:MXMO3_00151"/>
<evidence type="ECO:0000313" key="3">
    <source>
        <dbReference type="Proteomes" id="UP000258927"/>
    </source>
</evidence>
<organism evidence="2 3">
    <name type="scientific">Maritalea myrionectae</name>
    <dbReference type="NCBI Taxonomy" id="454601"/>
    <lineage>
        <taxon>Bacteria</taxon>
        <taxon>Pseudomonadati</taxon>
        <taxon>Pseudomonadota</taxon>
        <taxon>Alphaproteobacteria</taxon>
        <taxon>Hyphomicrobiales</taxon>
        <taxon>Devosiaceae</taxon>
        <taxon>Maritalea</taxon>
    </lineage>
</organism>
<evidence type="ECO:0000313" key="2">
    <source>
        <dbReference type="EMBL" id="AVX02699.1"/>
    </source>
</evidence>
<reference evidence="2 3" key="1">
    <citation type="submission" date="2017-05" db="EMBL/GenBank/DDBJ databases">
        <title>Genome Analysis of Maritalea myrionectae HL2708#5.</title>
        <authorList>
            <consortium name="Cotde Inc.-PKNU"/>
            <person name="Jang D."/>
            <person name="Oh H.-M."/>
        </authorList>
    </citation>
    <scope>NUCLEOTIDE SEQUENCE [LARGE SCALE GENOMIC DNA]</scope>
    <source>
        <strain evidence="2 3">HL2708#5</strain>
    </source>
</reference>
<proteinExistence type="predicted"/>